<dbReference type="PANTHER" id="PTHR44591:SF3">
    <property type="entry name" value="RESPONSE REGULATORY DOMAIN-CONTAINING PROTEIN"/>
    <property type="match status" value="1"/>
</dbReference>
<evidence type="ECO:0000256" key="1">
    <source>
        <dbReference type="ARBA" id="ARBA00022553"/>
    </source>
</evidence>
<dbReference type="RefSeq" id="WP_134763449.1">
    <property type="nucleotide sequence ID" value="NZ_SOZD01000006.1"/>
</dbReference>
<dbReference type="Proteomes" id="UP000298179">
    <property type="component" value="Unassembled WGS sequence"/>
</dbReference>
<evidence type="ECO:0000259" key="5">
    <source>
        <dbReference type="PROSITE" id="PS50110"/>
    </source>
</evidence>
<keyword evidence="7" id="KW-1185">Reference proteome</keyword>
<dbReference type="EMBL" id="SOZD01000006">
    <property type="protein sequence ID" value="TFF19769.1"/>
    <property type="molecule type" value="Genomic_DNA"/>
</dbReference>
<sequence length="114" mass="12770">MKIFCLEDNPLVVMHLEMMIEDAGHNCVGTAASFAEALPMWEELDFDLAFIDIDLVDGVTGIDAARWLKDRNRPSCFVTGQSELAKAHSDLVIDIVTKPFDESEVLRVLEMVRS</sequence>
<dbReference type="SMART" id="SM00448">
    <property type="entry name" value="REC"/>
    <property type="match status" value="1"/>
</dbReference>
<name>A0A4Y8RCI2_9HYPH</name>
<accession>A0A4Y8RCI2</accession>
<dbReference type="PROSITE" id="PS50110">
    <property type="entry name" value="RESPONSE_REGULATORY"/>
    <property type="match status" value="1"/>
</dbReference>
<protein>
    <submittedName>
        <fullName evidence="6">Response regulator</fullName>
    </submittedName>
</protein>
<evidence type="ECO:0000313" key="6">
    <source>
        <dbReference type="EMBL" id="TFF19769.1"/>
    </source>
</evidence>
<evidence type="ECO:0000256" key="4">
    <source>
        <dbReference type="PROSITE-ProRule" id="PRU00169"/>
    </source>
</evidence>
<dbReference type="Pfam" id="PF00072">
    <property type="entry name" value="Response_reg"/>
    <property type="match status" value="1"/>
</dbReference>
<keyword evidence="2" id="KW-0805">Transcription regulation</keyword>
<evidence type="ECO:0000313" key="7">
    <source>
        <dbReference type="Proteomes" id="UP000298179"/>
    </source>
</evidence>
<dbReference type="InterPro" id="IPR011006">
    <property type="entry name" value="CheY-like_superfamily"/>
</dbReference>
<proteinExistence type="predicted"/>
<organism evidence="6 7">
    <name type="scientific">Jiella endophytica</name>
    <dbReference type="NCBI Taxonomy" id="2558362"/>
    <lineage>
        <taxon>Bacteria</taxon>
        <taxon>Pseudomonadati</taxon>
        <taxon>Pseudomonadota</taxon>
        <taxon>Alphaproteobacteria</taxon>
        <taxon>Hyphomicrobiales</taxon>
        <taxon>Aurantimonadaceae</taxon>
        <taxon>Jiella</taxon>
    </lineage>
</organism>
<dbReference type="AlphaFoldDB" id="A0A4Y8RCI2"/>
<dbReference type="PANTHER" id="PTHR44591">
    <property type="entry name" value="STRESS RESPONSE REGULATOR PROTEIN 1"/>
    <property type="match status" value="1"/>
</dbReference>
<dbReference type="Gene3D" id="3.40.50.2300">
    <property type="match status" value="1"/>
</dbReference>
<comment type="caution">
    <text evidence="6">The sequence shown here is derived from an EMBL/GenBank/DDBJ whole genome shotgun (WGS) entry which is preliminary data.</text>
</comment>
<gene>
    <name evidence="6" type="ORF">E3C22_18960</name>
</gene>
<evidence type="ECO:0000256" key="2">
    <source>
        <dbReference type="ARBA" id="ARBA00023015"/>
    </source>
</evidence>
<feature type="domain" description="Response regulatory" evidence="5">
    <location>
        <begin position="2"/>
        <end position="113"/>
    </location>
</feature>
<evidence type="ECO:0000256" key="3">
    <source>
        <dbReference type="ARBA" id="ARBA00023163"/>
    </source>
</evidence>
<keyword evidence="3" id="KW-0804">Transcription</keyword>
<feature type="modified residue" description="4-aspartylphosphate" evidence="4">
    <location>
        <position position="52"/>
    </location>
</feature>
<keyword evidence="1 4" id="KW-0597">Phosphoprotein</keyword>
<dbReference type="InterPro" id="IPR050595">
    <property type="entry name" value="Bact_response_regulator"/>
</dbReference>
<dbReference type="OrthoDB" id="7060229at2"/>
<reference evidence="6 7" key="1">
    <citation type="submission" date="2019-03" db="EMBL/GenBank/DDBJ databases">
        <title>Jiella endophytica sp. nov., a novel endophytic bacterium isolated from root of Ficus microcarpa Linn. f.</title>
        <authorList>
            <person name="Tuo L."/>
        </authorList>
    </citation>
    <scope>NUCLEOTIDE SEQUENCE [LARGE SCALE GENOMIC DNA]</scope>
    <source>
        <strain evidence="6 7">CBS5Q-3</strain>
    </source>
</reference>
<dbReference type="GO" id="GO:0000160">
    <property type="term" value="P:phosphorelay signal transduction system"/>
    <property type="evidence" value="ECO:0007669"/>
    <property type="project" value="InterPro"/>
</dbReference>
<dbReference type="SUPFAM" id="SSF52172">
    <property type="entry name" value="CheY-like"/>
    <property type="match status" value="1"/>
</dbReference>
<dbReference type="InterPro" id="IPR001789">
    <property type="entry name" value="Sig_transdc_resp-reg_receiver"/>
</dbReference>